<sequence>MIRKFTGAFRIFIRITKLKNIIVEFKTIVYKVTCKIVDVRDKRDMVIQHLLDEATEGLEVMQKYLGDMVGGLIEIREKIKRLRIKREQN</sequence>
<evidence type="ECO:0000313" key="3">
    <source>
        <dbReference type="Proteomes" id="UP000247702"/>
    </source>
</evidence>
<organism evidence="1 3">
    <name type="scientific">Rhizophagus clarus</name>
    <dbReference type="NCBI Taxonomy" id="94130"/>
    <lineage>
        <taxon>Eukaryota</taxon>
        <taxon>Fungi</taxon>
        <taxon>Fungi incertae sedis</taxon>
        <taxon>Mucoromycota</taxon>
        <taxon>Glomeromycotina</taxon>
        <taxon>Glomeromycetes</taxon>
        <taxon>Glomerales</taxon>
        <taxon>Glomeraceae</taxon>
        <taxon>Rhizophagus</taxon>
    </lineage>
</organism>
<evidence type="ECO:0000313" key="1">
    <source>
        <dbReference type="EMBL" id="GBC06146.1"/>
    </source>
</evidence>
<dbReference type="EMBL" id="BEXD01004054">
    <property type="protein sequence ID" value="GBC06146.1"/>
    <property type="molecule type" value="Genomic_DNA"/>
</dbReference>
<keyword evidence="3" id="KW-1185">Reference proteome</keyword>
<reference evidence="1 3" key="1">
    <citation type="submission" date="2017-11" db="EMBL/GenBank/DDBJ databases">
        <title>The genome of Rhizophagus clarus HR1 reveals common genetic basis of auxotrophy among arbuscular mycorrhizal fungi.</title>
        <authorList>
            <person name="Kobayashi Y."/>
        </authorList>
    </citation>
    <scope>NUCLEOTIDE SEQUENCE [LARGE SCALE GENOMIC DNA]</scope>
    <source>
        <strain evidence="1 3">HR1</strain>
    </source>
</reference>
<name>A0A2Z6RT30_9GLOM</name>
<protein>
    <submittedName>
        <fullName evidence="1">Uncharacterized protein</fullName>
    </submittedName>
</protein>
<dbReference type="AlphaFoldDB" id="A0A2Z6RT30"/>
<evidence type="ECO:0000313" key="2">
    <source>
        <dbReference type="EMBL" id="GES95377.1"/>
    </source>
</evidence>
<dbReference type="EMBL" id="BLAL01000242">
    <property type="protein sequence ID" value="GES95377.1"/>
    <property type="molecule type" value="Genomic_DNA"/>
</dbReference>
<comment type="caution">
    <text evidence="1">The sequence shown here is derived from an EMBL/GenBank/DDBJ whole genome shotgun (WGS) entry which is preliminary data.</text>
</comment>
<dbReference type="Proteomes" id="UP000615446">
    <property type="component" value="Unassembled WGS sequence"/>
</dbReference>
<dbReference type="Proteomes" id="UP000247702">
    <property type="component" value="Unassembled WGS sequence"/>
</dbReference>
<accession>A0A2Z6RT30</accession>
<proteinExistence type="predicted"/>
<gene>
    <name evidence="2" type="ORF">RCL2_002205200</name>
    <name evidence="1" type="ORF">RclHR1_06650006</name>
</gene>
<reference evidence="2" key="2">
    <citation type="submission" date="2019-10" db="EMBL/GenBank/DDBJ databases">
        <title>Conservation and host-specific expression of non-tandemly repeated heterogenous ribosome RNA gene in arbuscular mycorrhizal fungi.</title>
        <authorList>
            <person name="Maeda T."/>
            <person name="Kobayashi Y."/>
            <person name="Nakagawa T."/>
            <person name="Ezawa T."/>
            <person name="Yamaguchi K."/>
            <person name="Bino T."/>
            <person name="Nishimoto Y."/>
            <person name="Shigenobu S."/>
            <person name="Kawaguchi M."/>
        </authorList>
    </citation>
    <scope>NUCLEOTIDE SEQUENCE</scope>
    <source>
        <strain evidence="2">HR1</strain>
    </source>
</reference>